<dbReference type="InterPro" id="IPR011042">
    <property type="entry name" value="6-blade_b-propeller_TolB-like"/>
</dbReference>
<dbReference type="RefSeq" id="WP_210654919.1">
    <property type="nucleotide sequence ID" value="NZ_JAGKQQ010000001.1"/>
</dbReference>
<comment type="caution">
    <text evidence="3">The sequence shown here is derived from an EMBL/GenBank/DDBJ whole genome shotgun (WGS) entry which is preliminary data.</text>
</comment>
<proteinExistence type="predicted"/>
<keyword evidence="1" id="KW-0732">Signal</keyword>
<gene>
    <name evidence="3" type="ORF">J8F10_15225</name>
</gene>
<organism evidence="3 4">
    <name type="scientific">Gemmata palustris</name>
    <dbReference type="NCBI Taxonomy" id="2822762"/>
    <lineage>
        <taxon>Bacteria</taxon>
        <taxon>Pseudomonadati</taxon>
        <taxon>Planctomycetota</taxon>
        <taxon>Planctomycetia</taxon>
        <taxon>Gemmatales</taxon>
        <taxon>Gemmataceae</taxon>
        <taxon>Gemmata</taxon>
    </lineage>
</organism>
<accession>A0ABS5BSC0</accession>
<evidence type="ECO:0000256" key="2">
    <source>
        <dbReference type="ARBA" id="ARBA00023180"/>
    </source>
</evidence>
<dbReference type="Gene3D" id="2.120.10.30">
    <property type="entry name" value="TolB, C-terminal domain"/>
    <property type="match status" value="1"/>
</dbReference>
<dbReference type="Proteomes" id="UP000676565">
    <property type="component" value="Unassembled WGS sequence"/>
</dbReference>
<protein>
    <submittedName>
        <fullName evidence="3">Peptidase</fullName>
    </submittedName>
</protein>
<sequence>MNRREFIATAAVASTGPILLGTTKKAEEKKPVIGVEGHKYECVHNWGELPGEFEWQTTHNVALDGAGNVYITHQGLKNKKGMDTVFVFDPKGKYIRSFGKDWHEGGHGVEIRKEGSEEFIYFSNTWTGTKKLVKTNLKGETVWEKGRPECPEYAPRPDAKDATKTVTPAYNPTNICWLPDGGFNVGDGYGSNYMLNYDKDGKLVKVFGGSGNGKGKLQTPHGQWVDDRVKDKPVLVVCDRANARLSRFQLDGTPIDATESGKVVLFPAHAKTRGDVLLVPDLHARVSLFDKENKPIVHLGDDAEWRKKVLDGFKVRSQPKEWLPGKFVHPHDAAFDKDGNIFVVEWVSTGRITLLKKVG</sequence>
<evidence type="ECO:0000313" key="4">
    <source>
        <dbReference type="Proteomes" id="UP000676565"/>
    </source>
</evidence>
<name>A0ABS5BSC0_9BACT</name>
<reference evidence="3 4" key="1">
    <citation type="submission" date="2021-04" db="EMBL/GenBank/DDBJ databases">
        <authorList>
            <person name="Ivanova A."/>
        </authorList>
    </citation>
    <scope>NUCLEOTIDE SEQUENCE [LARGE SCALE GENOMIC DNA]</scope>
    <source>
        <strain evidence="3 4">G18</strain>
    </source>
</reference>
<dbReference type="PANTHER" id="PTHR10680">
    <property type="entry name" value="PEPTIDYL-GLYCINE ALPHA-AMIDATING MONOOXYGENASE"/>
    <property type="match status" value="1"/>
</dbReference>
<dbReference type="EMBL" id="JAGKQQ010000001">
    <property type="protein sequence ID" value="MBP3956624.1"/>
    <property type="molecule type" value="Genomic_DNA"/>
</dbReference>
<keyword evidence="4" id="KW-1185">Reference proteome</keyword>
<dbReference type="SUPFAM" id="SSF63829">
    <property type="entry name" value="Calcium-dependent phosphotriesterase"/>
    <property type="match status" value="1"/>
</dbReference>
<keyword evidence="2" id="KW-0325">Glycoprotein</keyword>
<evidence type="ECO:0000313" key="3">
    <source>
        <dbReference type="EMBL" id="MBP3956624.1"/>
    </source>
</evidence>
<evidence type="ECO:0000256" key="1">
    <source>
        <dbReference type="ARBA" id="ARBA00022729"/>
    </source>
</evidence>
<dbReference type="PANTHER" id="PTHR10680:SF14">
    <property type="entry name" value="PEPTIDYL-GLYCINE ALPHA-AMIDATING MONOOXYGENASE"/>
    <property type="match status" value="1"/>
</dbReference>